<keyword evidence="3 7" id="KW-0238">DNA-binding</keyword>
<keyword evidence="6 7" id="KW-0539">Nucleus</keyword>
<dbReference type="PANTHER" id="PTHR11568:SF1">
    <property type="entry name" value="HEPATOCYTE NUCLEAR FACTOR 1-BETA-LIKE ISOFORM X1"/>
    <property type="match status" value="1"/>
</dbReference>
<organism evidence="12 13">
    <name type="scientific">Lingula anatina</name>
    <name type="common">Brachiopod</name>
    <name type="synonym">Lingula unguis</name>
    <dbReference type="NCBI Taxonomy" id="7574"/>
    <lineage>
        <taxon>Eukaryota</taxon>
        <taxon>Metazoa</taxon>
        <taxon>Spiralia</taxon>
        <taxon>Lophotrochozoa</taxon>
        <taxon>Brachiopoda</taxon>
        <taxon>Linguliformea</taxon>
        <taxon>Lingulata</taxon>
        <taxon>Lingulida</taxon>
        <taxon>Linguloidea</taxon>
        <taxon>Lingulidae</taxon>
        <taxon>Lingula</taxon>
    </lineage>
</organism>
<evidence type="ECO:0000259" key="11">
    <source>
        <dbReference type="PROSITE" id="PS51937"/>
    </source>
</evidence>
<dbReference type="KEGG" id="lak:106154265"/>
<dbReference type="STRING" id="7574.A0A1S3HET3"/>
<feature type="region of interest" description="Disordered" evidence="8">
    <location>
        <begin position="328"/>
        <end position="398"/>
    </location>
</feature>
<dbReference type="InterPro" id="IPR023219">
    <property type="entry name" value="HNF1_dimer_N_dom_sf"/>
</dbReference>
<evidence type="ECO:0000259" key="9">
    <source>
        <dbReference type="PROSITE" id="PS50071"/>
    </source>
</evidence>
<evidence type="ECO:0000256" key="6">
    <source>
        <dbReference type="ARBA" id="ARBA00023242"/>
    </source>
</evidence>
<protein>
    <submittedName>
        <fullName evidence="13">Hepatocyte nuclear factor 1-alpha isoform X1</fullName>
    </submittedName>
</protein>
<feature type="domain" description="POU-specific atypical" evidence="10">
    <location>
        <begin position="71"/>
        <end position="166"/>
    </location>
</feature>
<evidence type="ECO:0000256" key="5">
    <source>
        <dbReference type="ARBA" id="ARBA00023163"/>
    </source>
</evidence>
<feature type="compositionally biased region" description="Low complexity" evidence="8">
    <location>
        <begin position="343"/>
        <end position="354"/>
    </location>
</feature>
<dbReference type="GeneID" id="106154265"/>
<dbReference type="RefSeq" id="XP_013384021.1">
    <property type="nucleotide sequence ID" value="XM_013528567.1"/>
</dbReference>
<evidence type="ECO:0000256" key="4">
    <source>
        <dbReference type="ARBA" id="ARBA00023155"/>
    </source>
</evidence>
<dbReference type="GO" id="GO:0030073">
    <property type="term" value="P:insulin secretion"/>
    <property type="evidence" value="ECO:0007669"/>
    <property type="project" value="InterPro"/>
</dbReference>
<proteinExistence type="predicted"/>
<evidence type="ECO:0000256" key="1">
    <source>
        <dbReference type="ARBA" id="ARBA00004123"/>
    </source>
</evidence>
<accession>A0A1S3HET3</accession>
<feature type="region of interest" description="Disordered" evidence="8">
    <location>
        <begin position="38"/>
        <end position="76"/>
    </location>
</feature>
<evidence type="ECO:0000256" key="2">
    <source>
        <dbReference type="ARBA" id="ARBA00023015"/>
    </source>
</evidence>
<feature type="domain" description="HNF-p1" evidence="11">
    <location>
        <begin position="1"/>
        <end position="32"/>
    </location>
</feature>
<dbReference type="SUPFAM" id="SSF46689">
    <property type="entry name" value="Homeodomain-like"/>
    <property type="match status" value="1"/>
</dbReference>
<dbReference type="SUPFAM" id="SSF100957">
    <property type="entry name" value="Dimerization cofactor of HNF-1 alpha"/>
    <property type="match status" value="1"/>
</dbReference>
<feature type="compositionally biased region" description="Polar residues" evidence="8">
    <location>
        <begin position="487"/>
        <end position="511"/>
    </location>
</feature>
<dbReference type="InterPro" id="IPR010982">
    <property type="entry name" value="Lambda_DNA-bd_dom_sf"/>
</dbReference>
<dbReference type="InterPro" id="IPR001356">
    <property type="entry name" value="HD"/>
</dbReference>
<dbReference type="GO" id="GO:0045893">
    <property type="term" value="P:positive regulation of DNA-templated transcription"/>
    <property type="evidence" value="ECO:0007669"/>
    <property type="project" value="InterPro"/>
</dbReference>
<dbReference type="InterPro" id="IPR039066">
    <property type="entry name" value="HNF-1"/>
</dbReference>
<evidence type="ECO:0000259" key="10">
    <source>
        <dbReference type="PROSITE" id="PS51936"/>
    </source>
</evidence>
<dbReference type="AlphaFoldDB" id="A0A1S3HET3"/>
<keyword evidence="4 7" id="KW-0371">Homeobox</keyword>
<dbReference type="GO" id="GO:0000978">
    <property type="term" value="F:RNA polymerase II cis-regulatory region sequence-specific DNA binding"/>
    <property type="evidence" value="ECO:0007669"/>
    <property type="project" value="TreeGrafter"/>
</dbReference>
<feature type="DNA-binding region" description="Homeobox" evidence="7">
    <location>
        <begin position="183"/>
        <end position="263"/>
    </location>
</feature>
<dbReference type="Gene3D" id="1.10.260.40">
    <property type="entry name" value="lambda repressor-like DNA-binding domains"/>
    <property type="match status" value="1"/>
</dbReference>
<dbReference type="PROSITE" id="PS50071">
    <property type="entry name" value="HOMEOBOX_2"/>
    <property type="match status" value="1"/>
</dbReference>
<reference evidence="13" key="1">
    <citation type="submission" date="2025-08" db="UniProtKB">
        <authorList>
            <consortium name="RefSeq"/>
        </authorList>
    </citation>
    <scope>IDENTIFICATION</scope>
    <source>
        <tissue evidence="13">Gonads</tissue>
    </source>
</reference>
<dbReference type="GO" id="GO:0000981">
    <property type="term" value="F:DNA-binding transcription factor activity, RNA polymerase II-specific"/>
    <property type="evidence" value="ECO:0007669"/>
    <property type="project" value="TreeGrafter"/>
</dbReference>
<evidence type="ECO:0000313" key="13">
    <source>
        <dbReference type="RefSeq" id="XP_013384021.1"/>
    </source>
</evidence>
<dbReference type="InterPro" id="IPR044869">
    <property type="entry name" value="HNF-1_POU"/>
</dbReference>
<dbReference type="GO" id="GO:0005634">
    <property type="term" value="C:nucleus"/>
    <property type="evidence" value="ECO:0007669"/>
    <property type="project" value="UniProtKB-SubCell"/>
</dbReference>
<feature type="domain" description="Homeobox" evidence="9">
    <location>
        <begin position="181"/>
        <end position="262"/>
    </location>
</feature>
<dbReference type="Pfam" id="PF04814">
    <property type="entry name" value="HNF-1_N"/>
    <property type="match status" value="1"/>
</dbReference>
<dbReference type="InterPro" id="IPR009057">
    <property type="entry name" value="Homeodomain-like_sf"/>
</dbReference>
<evidence type="ECO:0000256" key="3">
    <source>
        <dbReference type="ARBA" id="ARBA00023125"/>
    </source>
</evidence>
<evidence type="ECO:0000313" key="12">
    <source>
        <dbReference type="Proteomes" id="UP000085678"/>
    </source>
</evidence>
<dbReference type="Gene3D" id="1.10.10.60">
    <property type="entry name" value="Homeodomain-like"/>
    <property type="match status" value="1"/>
</dbReference>
<name>A0A1S3HET3_LINAN</name>
<dbReference type="InParanoid" id="A0A1S3HET3"/>
<evidence type="ECO:0000256" key="8">
    <source>
        <dbReference type="SAM" id="MobiDB-lite"/>
    </source>
</evidence>
<feature type="compositionally biased region" description="Basic and acidic residues" evidence="8">
    <location>
        <begin position="38"/>
        <end position="47"/>
    </location>
</feature>
<dbReference type="PROSITE" id="PS51936">
    <property type="entry name" value="POU_4"/>
    <property type="match status" value="1"/>
</dbReference>
<sequence>MVSQLTPLQKELILALLKSGLEKNDLIEAVGTLAPEKEDKKHNHHYNESATTPTSLADEDGKGYTPPLTIKQDSDYYPNLSAKPGSLTEKLLRGDSWKAARQIRDYMHQHNIPQREVVDATGLNQSHLSQHLNKGTPMKADKRLALYQWFEDKKKEITSKFQCVSNHEEQDAEYYACSPSKKSKRNRFKWGPASLEILQQAYCRNRNPTKDEREELVAECNKAECIQRGVEPTQSAGLGDNLVTEVRVYNWFANRRKEEAFKYKMHSQNIEPSYQEVHAKAQDPADASYMEPHHTGSMTEMLESSDIESSDFNMPANTHINTGYQRQDALGHATPGGASSLVSSGKPQSQGSSKLQNMGAVDTIISSHSPHQSHGLTRSTPVQGQGQNQGQEQGQDLPEYNQGQMYQGLGVFSTALGGMSPLPSLFSNPSTSFLQDLDSRTPVTFNQFPSVYQQNPQYHMMQQSGQTSWNKYQDSQFTTFDGYPTESEGQNHPPISNYNRQLASTRTDVSH</sequence>
<dbReference type="SMART" id="SM00389">
    <property type="entry name" value="HOX"/>
    <property type="match status" value="1"/>
</dbReference>
<dbReference type="SUPFAM" id="SSF47413">
    <property type="entry name" value="lambda repressor-like DNA-binding domains"/>
    <property type="match status" value="1"/>
</dbReference>
<feature type="compositionally biased region" description="Low complexity" evidence="8">
    <location>
        <begin position="383"/>
        <end position="395"/>
    </location>
</feature>
<gene>
    <name evidence="13" type="primary">LOC106154265</name>
</gene>
<dbReference type="InterPro" id="IPR044866">
    <property type="entry name" value="HNF_P1"/>
</dbReference>
<dbReference type="CDD" id="cd00086">
    <property type="entry name" value="homeodomain"/>
    <property type="match status" value="1"/>
</dbReference>
<evidence type="ECO:0000256" key="7">
    <source>
        <dbReference type="PROSITE-ProRule" id="PRU00108"/>
    </source>
</evidence>
<keyword evidence="2" id="KW-0805">Transcription regulation</keyword>
<dbReference type="Proteomes" id="UP000085678">
    <property type="component" value="Unplaced"/>
</dbReference>
<keyword evidence="5" id="KW-0804">Transcription</keyword>
<dbReference type="PANTHER" id="PTHR11568">
    <property type="entry name" value="HEPATOCYTE NUCLEAR FACTOR 1"/>
    <property type="match status" value="1"/>
</dbReference>
<dbReference type="PROSITE" id="PS51937">
    <property type="entry name" value="HNF_P1"/>
    <property type="match status" value="1"/>
</dbReference>
<keyword evidence="12" id="KW-1185">Reference proteome</keyword>
<dbReference type="InterPro" id="IPR006899">
    <property type="entry name" value="HNF-1_N"/>
</dbReference>
<dbReference type="OrthoDB" id="10069265at2759"/>
<feature type="compositionally biased region" description="Polar residues" evidence="8">
    <location>
        <begin position="364"/>
        <end position="382"/>
    </location>
</feature>
<feature type="region of interest" description="Disordered" evidence="8">
    <location>
        <begin position="476"/>
        <end position="511"/>
    </location>
</feature>
<comment type="subcellular location">
    <subcellularLocation>
        <location evidence="1 7">Nucleus</location>
    </subcellularLocation>
</comment>